<proteinExistence type="predicted"/>
<protein>
    <submittedName>
        <fullName evidence="1">Uncharacterized protein</fullName>
    </submittedName>
</protein>
<dbReference type="Proteomes" id="UP000243378">
    <property type="component" value="Unassembled WGS sequence"/>
</dbReference>
<gene>
    <name evidence="1" type="ORF">SAMN05216381_1063</name>
</gene>
<name>A0A1G7JBT5_9GAMM</name>
<reference evidence="1 2" key="1">
    <citation type="submission" date="2016-10" db="EMBL/GenBank/DDBJ databases">
        <authorList>
            <person name="de Groot N.N."/>
        </authorList>
    </citation>
    <scope>NUCLEOTIDE SEQUENCE [LARGE SCALE GENOMIC DNA]</scope>
    <source>
        <strain evidence="1 2">LMG 25475</strain>
    </source>
</reference>
<evidence type="ECO:0000313" key="2">
    <source>
        <dbReference type="Proteomes" id="UP000243378"/>
    </source>
</evidence>
<accession>A0A1G7JBT5</accession>
<organism evidence="1 2">
    <name type="scientific">Phytopseudomonas seleniipraecipitans</name>
    <dbReference type="NCBI Taxonomy" id="640205"/>
    <lineage>
        <taxon>Bacteria</taxon>
        <taxon>Pseudomonadati</taxon>
        <taxon>Pseudomonadota</taxon>
        <taxon>Gammaproteobacteria</taxon>
        <taxon>Pseudomonadales</taxon>
        <taxon>Pseudomonadaceae</taxon>
        <taxon>Phytopseudomonas</taxon>
    </lineage>
</organism>
<dbReference type="EMBL" id="FNBM01000002">
    <property type="protein sequence ID" value="SDF22437.1"/>
    <property type="molecule type" value="Genomic_DNA"/>
</dbReference>
<evidence type="ECO:0000313" key="1">
    <source>
        <dbReference type="EMBL" id="SDF22437.1"/>
    </source>
</evidence>
<sequence length="74" mass="8506">MSVAAKTHLNTYDYYEDHNFEYNDNNFNCGKIIIHSYKATDTFHFKVINSDSPSAICLTMDLGISGIRKLDRLI</sequence>
<dbReference type="AlphaFoldDB" id="A0A1G7JBT5"/>